<accession>A0A248LFF4</accession>
<dbReference type="Pfam" id="PF02602">
    <property type="entry name" value="HEM4"/>
    <property type="match status" value="1"/>
</dbReference>
<dbReference type="NCBIfam" id="NF004585">
    <property type="entry name" value="PRK05928.2-2"/>
    <property type="match status" value="1"/>
</dbReference>
<dbReference type="UniPathway" id="UPA00251">
    <property type="reaction ID" value="UER00320"/>
</dbReference>
<dbReference type="GO" id="GO:0004852">
    <property type="term" value="F:uroporphyrinogen-III synthase activity"/>
    <property type="evidence" value="ECO:0007669"/>
    <property type="project" value="UniProtKB-UniRule"/>
</dbReference>
<evidence type="ECO:0000256" key="4">
    <source>
        <dbReference type="ARBA" id="ARBA00023239"/>
    </source>
</evidence>
<evidence type="ECO:0000256" key="3">
    <source>
        <dbReference type="ARBA" id="ARBA00013109"/>
    </source>
</evidence>
<comment type="function">
    <text evidence="6 9">Catalyzes cyclization of the linear tetrapyrrole, hydroxymethylbilane, to the macrocyclic uroporphyrinogen III.</text>
</comment>
<dbReference type="Proteomes" id="UP000197424">
    <property type="component" value="Chromosome"/>
</dbReference>
<dbReference type="Gene3D" id="3.40.50.10090">
    <property type="match status" value="2"/>
</dbReference>
<comment type="catalytic activity">
    <reaction evidence="8 9">
        <text>hydroxymethylbilane = uroporphyrinogen III + H2O</text>
        <dbReference type="Rhea" id="RHEA:18965"/>
        <dbReference type="ChEBI" id="CHEBI:15377"/>
        <dbReference type="ChEBI" id="CHEBI:57308"/>
        <dbReference type="ChEBI" id="CHEBI:57845"/>
        <dbReference type="EC" id="4.2.1.75"/>
    </reaction>
</comment>
<reference evidence="12" key="1">
    <citation type="submission" date="2017-06" db="EMBL/GenBank/DDBJ databases">
        <title>Whole genome sequence of Laribacter hongkongensis LHGZ1.</title>
        <authorList>
            <person name="Chen D."/>
            <person name="Wu H."/>
            <person name="Chen J."/>
        </authorList>
    </citation>
    <scope>NUCLEOTIDE SEQUENCE [LARGE SCALE GENOMIC DNA]</scope>
    <source>
        <strain evidence="12">LHGZ1</strain>
    </source>
</reference>
<dbReference type="GO" id="GO:0006780">
    <property type="term" value="P:uroporphyrinogen III biosynthetic process"/>
    <property type="evidence" value="ECO:0007669"/>
    <property type="project" value="UniProtKB-UniRule"/>
</dbReference>
<dbReference type="InterPro" id="IPR039793">
    <property type="entry name" value="UROS/Hem4"/>
</dbReference>
<dbReference type="InterPro" id="IPR003754">
    <property type="entry name" value="4pyrrol_synth_uPrphyn_synth"/>
</dbReference>
<protein>
    <recommendedName>
        <fullName evidence="7 9">Uroporphyrinogen-III synthase</fullName>
        <ecNumber evidence="3 9">4.2.1.75</ecNumber>
    </recommendedName>
</protein>
<dbReference type="EC" id="4.2.1.75" evidence="3 9"/>
<evidence type="ECO:0000256" key="5">
    <source>
        <dbReference type="ARBA" id="ARBA00023244"/>
    </source>
</evidence>
<evidence type="ECO:0000256" key="1">
    <source>
        <dbReference type="ARBA" id="ARBA00004772"/>
    </source>
</evidence>
<dbReference type="OrthoDB" id="9787650at2"/>
<dbReference type="PANTHER" id="PTHR38042">
    <property type="entry name" value="UROPORPHYRINOGEN-III SYNTHASE, CHLOROPLASTIC"/>
    <property type="match status" value="1"/>
</dbReference>
<dbReference type="InterPro" id="IPR036108">
    <property type="entry name" value="4pyrrol_syn_uPrphyn_synt_sf"/>
</dbReference>
<dbReference type="RefSeq" id="WP_088859798.1">
    <property type="nucleotide sequence ID" value="NZ_CP022115.1"/>
</dbReference>
<dbReference type="EMBL" id="CP022115">
    <property type="protein sequence ID" value="ASJ22903.1"/>
    <property type="molecule type" value="Genomic_DNA"/>
</dbReference>
<gene>
    <name evidence="11" type="ORF">LHGZ1_0072</name>
</gene>
<evidence type="ECO:0000256" key="9">
    <source>
        <dbReference type="RuleBase" id="RU366031"/>
    </source>
</evidence>
<dbReference type="CDD" id="cd06578">
    <property type="entry name" value="HemD"/>
    <property type="match status" value="1"/>
</dbReference>
<keyword evidence="5 9" id="KW-0627">Porphyrin biosynthesis</keyword>
<sequence length="248" mass="26179">MSAPLVIITRPHEAGAPLAAALRTAGFAPFEWPLLALEPEPEALDRLPAALAGADWLVVVSPSAARLIAPALARLPAGLRLAAVGRATAQVLEQASGRPVLHPATGNDSEALLALPDWGALDGRTVVIAKGHGGRPWLAENLARRGARVVPLALYRRRKLMPDPTALQAALAVHPQAAVLVTSTEIAEAWRQAAGDALWPSLQSIMHIAPHPRIAERLTALGVMRVKTTGAGDDAVIDALTDWFLRHD</sequence>
<keyword evidence="4 9" id="KW-0456">Lyase</keyword>
<evidence type="ECO:0000313" key="11">
    <source>
        <dbReference type="EMBL" id="ASJ22903.1"/>
    </source>
</evidence>
<evidence type="ECO:0000256" key="6">
    <source>
        <dbReference type="ARBA" id="ARBA00037589"/>
    </source>
</evidence>
<organism evidence="11 12">
    <name type="scientific">Laribacter hongkongensis</name>
    <dbReference type="NCBI Taxonomy" id="168471"/>
    <lineage>
        <taxon>Bacteria</taxon>
        <taxon>Pseudomonadati</taxon>
        <taxon>Pseudomonadota</taxon>
        <taxon>Betaproteobacteria</taxon>
        <taxon>Neisseriales</taxon>
        <taxon>Aquaspirillaceae</taxon>
        <taxon>Laribacter</taxon>
    </lineage>
</organism>
<feature type="domain" description="Tetrapyrrole biosynthesis uroporphyrinogen III synthase" evidence="10">
    <location>
        <begin position="18"/>
        <end position="225"/>
    </location>
</feature>
<proteinExistence type="inferred from homology"/>
<dbReference type="AlphaFoldDB" id="A0A248LFF4"/>
<evidence type="ECO:0000256" key="2">
    <source>
        <dbReference type="ARBA" id="ARBA00008133"/>
    </source>
</evidence>
<evidence type="ECO:0000256" key="7">
    <source>
        <dbReference type="ARBA" id="ARBA00040167"/>
    </source>
</evidence>
<evidence type="ECO:0000259" key="10">
    <source>
        <dbReference type="Pfam" id="PF02602"/>
    </source>
</evidence>
<dbReference type="PANTHER" id="PTHR38042:SF1">
    <property type="entry name" value="UROPORPHYRINOGEN-III SYNTHASE, CHLOROPLASTIC"/>
    <property type="match status" value="1"/>
</dbReference>
<evidence type="ECO:0000256" key="8">
    <source>
        <dbReference type="ARBA" id="ARBA00048617"/>
    </source>
</evidence>
<evidence type="ECO:0000313" key="12">
    <source>
        <dbReference type="Proteomes" id="UP000197424"/>
    </source>
</evidence>
<dbReference type="GO" id="GO:0006782">
    <property type="term" value="P:protoporphyrinogen IX biosynthetic process"/>
    <property type="evidence" value="ECO:0007669"/>
    <property type="project" value="UniProtKB-UniRule"/>
</dbReference>
<dbReference type="SUPFAM" id="SSF69618">
    <property type="entry name" value="HemD-like"/>
    <property type="match status" value="1"/>
</dbReference>
<name>A0A248LFF4_9NEIS</name>
<comment type="pathway">
    <text evidence="1 9">Porphyrin-containing compound metabolism; protoporphyrin-IX biosynthesis; coproporphyrinogen-III from 5-aminolevulinate: step 3/4.</text>
</comment>
<comment type="similarity">
    <text evidence="2 9">Belongs to the uroporphyrinogen-III synthase family.</text>
</comment>